<reference evidence="2 3" key="1">
    <citation type="submission" date="2020-04" db="EMBL/GenBank/DDBJ databases">
        <title>CFH 90308 Microbacterium sp.</title>
        <authorList>
            <person name="Nie G."/>
            <person name="Ming H."/>
            <person name="Xia T."/>
        </authorList>
    </citation>
    <scope>NUCLEOTIDE SEQUENCE [LARGE SCALE GENOMIC DNA]</scope>
    <source>
        <strain evidence="2 3">CFH 90308</strain>
    </source>
</reference>
<evidence type="ECO:0000256" key="1">
    <source>
        <dbReference type="SAM" id="Phobius"/>
    </source>
</evidence>
<keyword evidence="1" id="KW-1133">Transmembrane helix</keyword>
<name>A0ABX1KEC9_9MICO</name>
<protein>
    <submittedName>
        <fullName evidence="2">DUF4175 domain-containing protein</fullName>
    </submittedName>
</protein>
<feature type="transmembrane region" description="Helical" evidence="1">
    <location>
        <begin position="7"/>
        <end position="27"/>
    </location>
</feature>
<keyword evidence="1" id="KW-0812">Transmembrane</keyword>
<evidence type="ECO:0000313" key="2">
    <source>
        <dbReference type="EMBL" id="NLP84730.1"/>
    </source>
</evidence>
<gene>
    <name evidence="2" type="ORF">HF576_12805</name>
</gene>
<comment type="caution">
    <text evidence="2">The sequence shown here is derived from an EMBL/GenBank/DDBJ whole genome shotgun (WGS) entry which is preliminary data.</text>
</comment>
<proteinExistence type="predicted"/>
<keyword evidence="3" id="KW-1185">Reference proteome</keyword>
<organism evidence="2 3">
    <name type="scientific">Microbacterium salsuginis</name>
    <dbReference type="NCBI Taxonomy" id="2722803"/>
    <lineage>
        <taxon>Bacteria</taxon>
        <taxon>Bacillati</taxon>
        <taxon>Actinomycetota</taxon>
        <taxon>Actinomycetes</taxon>
        <taxon>Micrococcales</taxon>
        <taxon>Microbacteriaceae</taxon>
        <taxon>Microbacterium</taxon>
    </lineage>
</organism>
<keyword evidence="1" id="KW-0472">Membrane</keyword>
<dbReference type="EMBL" id="JABACI010000004">
    <property type="protein sequence ID" value="NLP84730.1"/>
    <property type="molecule type" value="Genomic_DNA"/>
</dbReference>
<accession>A0ABX1KEC9</accession>
<sequence>MRSWPSIVLLCVSVAAFAGAVWLMVLAELSNGGYTLAAVSLGLVAFLGAALAVGRIRRIRSLTPEAIIRGSDDRQT</sequence>
<dbReference type="RefSeq" id="WP_168913212.1">
    <property type="nucleotide sequence ID" value="NZ_JABACI010000004.1"/>
</dbReference>
<evidence type="ECO:0000313" key="3">
    <source>
        <dbReference type="Proteomes" id="UP001429745"/>
    </source>
</evidence>
<feature type="transmembrane region" description="Helical" evidence="1">
    <location>
        <begin position="33"/>
        <end position="53"/>
    </location>
</feature>
<dbReference type="Proteomes" id="UP001429745">
    <property type="component" value="Unassembled WGS sequence"/>
</dbReference>